<keyword evidence="3" id="KW-1185">Reference proteome</keyword>
<feature type="compositionally biased region" description="Basic and acidic residues" evidence="1">
    <location>
        <begin position="1"/>
        <end position="12"/>
    </location>
</feature>
<reference evidence="2 3" key="1">
    <citation type="submission" date="2017-11" db="EMBL/GenBank/DDBJ databases">
        <title>Genomic Encyclopedia of Archaeal and Bacterial Type Strains, Phase II (KMG-II): From Individual Species to Whole Genera.</title>
        <authorList>
            <person name="Goeker M."/>
        </authorList>
    </citation>
    <scope>NUCLEOTIDE SEQUENCE [LARGE SCALE GENOMIC DNA]</scope>
    <source>
        <strain evidence="2 3">DSM 25625</strain>
    </source>
</reference>
<gene>
    <name evidence="2" type="ORF">CLV54_0279</name>
</gene>
<dbReference type="AlphaFoldDB" id="A0A2M9C3Y9"/>
<name>A0A2M9C3Y9_9MICO</name>
<evidence type="ECO:0000313" key="3">
    <source>
        <dbReference type="Proteomes" id="UP000230161"/>
    </source>
</evidence>
<feature type="region of interest" description="Disordered" evidence="1">
    <location>
        <begin position="51"/>
        <end position="70"/>
    </location>
</feature>
<evidence type="ECO:0000313" key="2">
    <source>
        <dbReference type="EMBL" id="PJJ65250.1"/>
    </source>
</evidence>
<evidence type="ECO:0000256" key="1">
    <source>
        <dbReference type="SAM" id="MobiDB-lite"/>
    </source>
</evidence>
<organism evidence="2 3">
    <name type="scientific">Compostimonas suwonensis</name>
    <dbReference type="NCBI Taxonomy" id="1048394"/>
    <lineage>
        <taxon>Bacteria</taxon>
        <taxon>Bacillati</taxon>
        <taxon>Actinomycetota</taxon>
        <taxon>Actinomycetes</taxon>
        <taxon>Micrococcales</taxon>
        <taxon>Microbacteriaceae</taxon>
        <taxon>Compostimonas</taxon>
    </lineage>
</organism>
<dbReference type="EMBL" id="PGFB01000001">
    <property type="protein sequence ID" value="PJJ65250.1"/>
    <property type="molecule type" value="Genomic_DNA"/>
</dbReference>
<accession>A0A2M9C3Y9</accession>
<proteinExistence type="predicted"/>
<sequence length="70" mass="7430">MPSGHVDTEKEGIVSNPAEGRRGVHHVSNERWAALKYEMVARIQLQAARKAAASRHAAGAVGGPVDDEEG</sequence>
<dbReference type="Proteomes" id="UP000230161">
    <property type="component" value="Unassembled WGS sequence"/>
</dbReference>
<comment type="caution">
    <text evidence="2">The sequence shown here is derived from an EMBL/GenBank/DDBJ whole genome shotgun (WGS) entry which is preliminary data.</text>
</comment>
<protein>
    <submittedName>
        <fullName evidence="2">Uncharacterized protein</fullName>
    </submittedName>
</protein>
<feature type="region of interest" description="Disordered" evidence="1">
    <location>
        <begin position="1"/>
        <end position="25"/>
    </location>
</feature>